<sequence>MKNKLKAYDLALVGMFAALMAIGANLTSFLTVGTVPLSMQPFFCILAGLLLGSRLGALSMIVYALAGIAGAPVFAQFSGGIGVIFGSTGGFILSYIAAAYVAGKIIEASKKPALSVFFLSSFAGIALIYIIGTSYMYAALNYWLNVEMSYTGAWLVMTWFIVKDIIFTAIGAVIAPRIYTAVNKASRLGKHRAA</sequence>
<organism evidence="1 2">
    <name type="scientific">Metabacillus hrfriensis</name>
    <dbReference type="NCBI Taxonomy" id="3048891"/>
    <lineage>
        <taxon>Bacteria</taxon>
        <taxon>Bacillati</taxon>
        <taxon>Bacillota</taxon>
        <taxon>Bacilli</taxon>
        <taxon>Bacillales</taxon>
        <taxon>Bacillaceae</taxon>
        <taxon>Metabacillus</taxon>
    </lineage>
</organism>
<keyword evidence="2" id="KW-1185">Reference proteome</keyword>
<evidence type="ECO:0000313" key="1">
    <source>
        <dbReference type="EMBL" id="WHZ57207.1"/>
    </source>
</evidence>
<reference evidence="2" key="1">
    <citation type="journal article" date="2025" name="Aquaculture">
        <title>Assessment of the bioflocculant production and safety properties of Metabacillus hrfriensis sp. nov. based on phenotypic and whole-genome sequencing analysis.</title>
        <authorList>
            <person name="Zhang R."/>
            <person name="Zhao Z."/>
            <person name="Luo L."/>
            <person name="Wang S."/>
            <person name="Guo K."/>
            <person name="Xu W."/>
        </authorList>
    </citation>
    <scope>NUCLEOTIDE SEQUENCE [LARGE SCALE GENOMIC DNA]</scope>
    <source>
        <strain evidence="2">CT-WN-B3</strain>
    </source>
</reference>
<name>A0ACD4R9T8_9BACI</name>
<accession>A0ACD4R9T8</accession>
<dbReference type="EMBL" id="CP126116">
    <property type="protein sequence ID" value="WHZ57207.1"/>
    <property type="molecule type" value="Genomic_DNA"/>
</dbReference>
<evidence type="ECO:0000313" key="2">
    <source>
        <dbReference type="Proteomes" id="UP001226091"/>
    </source>
</evidence>
<protein>
    <submittedName>
        <fullName evidence="1">Biotin transporter BioY</fullName>
    </submittedName>
</protein>
<gene>
    <name evidence="1" type="ORF">QLQ22_21520</name>
</gene>
<proteinExistence type="predicted"/>
<dbReference type="Proteomes" id="UP001226091">
    <property type="component" value="Chromosome"/>
</dbReference>